<keyword evidence="3" id="KW-1185">Reference proteome</keyword>
<keyword evidence="1" id="KW-1133">Transmembrane helix</keyword>
<organism evidence="2 3">
    <name type="scientific">Pseudomonas quercus</name>
    <dbReference type="NCBI Taxonomy" id="2722792"/>
    <lineage>
        <taxon>Bacteria</taxon>
        <taxon>Pseudomonadati</taxon>
        <taxon>Pseudomonadota</taxon>
        <taxon>Gammaproteobacteria</taxon>
        <taxon>Pseudomonadales</taxon>
        <taxon>Pseudomonadaceae</taxon>
        <taxon>Pseudomonas</taxon>
    </lineage>
</organism>
<dbReference type="EMBL" id="JAAVJI010000012">
    <property type="protein sequence ID" value="NJP02659.1"/>
    <property type="molecule type" value="Genomic_DNA"/>
</dbReference>
<sequence length="456" mass="49040">MNKLDTLWLTEAISLRERDTGPLEDGEANRHARQGGGDFSARWQARALWLARRDGLVNALGHWKQGARLGLIALAVLSVVSGAGMAATALAGAPNPVNVFWATGSLLGLNLLLLAGWLLSLASSGNRAPWLGHLWLVLTQRLARDAKAAHLGSALVSLLHRHRLNRWLLGATVNGLWTLCMLTALAALLLMFATRRYDFVWETTLLNSDTFIALTVALGKLPGWLGFPVPEAALIQASGNGPATLEGARQAWAGWLVGVVACYGVMPRAVLAAACWVRWRHGRAGLQPDVDSPQAAALRERLMPSTEQLGATDLPAVPAWVPPVVTLPPAGSGTVMAGIELDSDLPWPPVVSTQVGDAGLLDDRTSRQRVLELLAAHPPQRLLLVCDPRRSPDRGTQALLAELSRSAGDTRVWLMPPPAGETLDPTRLQVWHNALEPLGLVHDTLFPAAWLEPEHA</sequence>
<feature type="transmembrane region" description="Helical" evidence="1">
    <location>
        <begin position="99"/>
        <end position="119"/>
    </location>
</feature>
<dbReference type="Pfam" id="PF11067">
    <property type="entry name" value="DUF2868"/>
    <property type="match status" value="1"/>
</dbReference>
<dbReference type="InterPro" id="IPR021296">
    <property type="entry name" value="DUF2868"/>
</dbReference>
<dbReference type="Proteomes" id="UP000746535">
    <property type="component" value="Unassembled WGS sequence"/>
</dbReference>
<proteinExistence type="predicted"/>
<evidence type="ECO:0000313" key="3">
    <source>
        <dbReference type="Proteomes" id="UP000746535"/>
    </source>
</evidence>
<accession>A0ABX0YKF2</accession>
<evidence type="ECO:0000313" key="2">
    <source>
        <dbReference type="EMBL" id="NJP02659.1"/>
    </source>
</evidence>
<feature type="transmembrane region" description="Helical" evidence="1">
    <location>
        <begin position="69"/>
        <end position="93"/>
    </location>
</feature>
<gene>
    <name evidence="2" type="ORF">HBH25_17560</name>
</gene>
<protein>
    <submittedName>
        <fullName evidence="2">DUF2868 domain-containing protein</fullName>
    </submittedName>
</protein>
<keyword evidence="1" id="KW-0812">Transmembrane</keyword>
<evidence type="ECO:0000256" key="1">
    <source>
        <dbReference type="SAM" id="Phobius"/>
    </source>
</evidence>
<feature type="transmembrane region" description="Helical" evidence="1">
    <location>
        <begin position="167"/>
        <end position="193"/>
    </location>
</feature>
<keyword evidence="1" id="KW-0472">Membrane</keyword>
<dbReference type="RefSeq" id="WP_168085239.1">
    <property type="nucleotide sequence ID" value="NZ_JAAVJI010000012.1"/>
</dbReference>
<name>A0ABX0YKF2_9PSED</name>
<comment type="caution">
    <text evidence="2">The sequence shown here is derived from an EMBL/GenBank/DDBJ whole genome shotgun (WGS) entry which is preliminary data.</text>
</comment>
<reference evidence="2 3" key="1">
    <citation type="submission" date="2020-03" db="EMBL/GenBank/DDBJ databases">
        <authorList>
            <person name="Wang L."/>
            <person name="He N."/>
            <person name="Li Y."/>
            <person name="Fang Y."/>
            <person name="Zhang F."/>
        </authorList>
    </citation>
    <scope>NUCLEOTIDE SEQUENCE [LARGE SCALE GENOMIC DNA]</scope>
    <source>
        <strain evidence="3">hsmgli-8</strain>
    </source>
</reference>